<proteinExistence type="predicted"/>
<comment type="caution">
    <text evidence="1">The sequence shown here is derived from an EMBL/GenBank/DDBJ whole genome shotgun (WGS) entry which is preliminary data.</text>
</comment>
<dbReference type="InterPro" id="IPR043472">
    <property type="entry name" value="Macro_dom-like"/>
</dbReference>
<organism evidence="1 2">
    <name type="scientific">Sphaerospermopsis kisseleviana CS-549</name>
    <dbReference type="NCBI Taxonomy" id="3021783"/>
    <lineage>
        <taxon>Bacteria</taxon>
        <taxon>Bacillati</taxon>
        <taxon>Cyanobacteriota</taxon>
        <taxon>Cyanophyceae</taxon>
        <taxon>Nostocales</taxon>
        <taxon>Aphanizomenonaceae</taxon>
        <taxon>Sphaerospermopsis</taxon>
        <taxon>Sphaerospermopsis kisseleviana</taxon>
    </lineage>
</organism>
<gene>
    <name evidence="1" type="ORF">PN497_23985</name>
</gene>
<sequence>MLAIRQHNKFYYNCLQKPINIVAVSGLGTSPSCVHIDEVARQMSMAYQNFLFSLPPFQNYCQQPSQDLLTIS</sequence>
<evidence type="ECO:0000313" key="1">
    <source>
        <dbReference type="EMBL" id="MDB9444391.1"/>
    </source>
</evidence>
<protein>
    <submittedName>
        <fullName evidence="1">Uncharacterized protein</fullName>
    </submittedName>
</protein>
<keyword evidence="2" id="KW-1185">Reference proteome</keyword>
<dbReference type="Gene3D" id="3.40.220.10">
    <property type="entry name" value="Leucine Aminopeptidase, subunit E, domain 1"/>
    <property type="match status" value="1"/>
</dbReference>
<name>A0ABT4ZY83_9CYAN</name>
<dbReference type="EMBL" id="JAQMTI010000315">
    <property type="protein sequence ID" value="MDB9444391.1"/>
    <property type="molecule type" value="Genomic_DNA"/>
</dbReference>
<reference evidence="1 2" key="1">
    <citation type="submission" date="2023-01" db="EMBL/GenBank/DDBJ databases">
        <title>Genomes from the Australian National Cyanobacteria Reference Collection.</title>
        <authorList>
            <person name="Willis A."/>
            <person name="Lee E.M.F."/>
        </authorList>
    </citation>
    <scope>NUCLEOTIDE SEQUENCE [LARGE SCALE GENOMIC DNA]</scope>
    <source>
        <strain evidence="1 2">CS-549</strain>
    </source>
</reference>
<dbReference type="Proteomes" id="UP001211711">
    <property type="component" value="Unassembled WGS sequence"/>
</dbReference>
<accession>A0ABT4ZY83</accession>
<evidence type="ECO:0000313" key="2">
    <source>
        <dbReference type="Proteomes" id="UP001211711"/>
    </source>
</evidence>
<dbReference type="RefSeq" id="WP_190650265.1">
    <property type="nucleotide sequence ID" value="NZ_JAQMTI010000315.1"/>
</dbReference>